<accession>A0AA86VDF4</accession>
<sequence length="91" mass="10409">MRNIHRPVREANYSSSGKESYRIANRIKYKMTINVNAESKLLSSTPILDLPIQKASNCTNWDLFYPSIRNVSKKKGIIGIHEEIAYSFSFG</sequence>
<dbReference type="EMBL" id="OY731399">
    <property type="protein sequence ID" value="CAJ1930770.1"/>
    <property type="molecule type" value="Genomic_DNA"/>
</dbReference>
<name>A0AA86VDF4_9FABA</name>
<organism evidence="1 2">
    <name type="scientific">Sphenostylis stenocarpa</name>
    <dbReference type="NCBI Taxonomy" id="92480"/>
    <lineage>
        <taxon>Eukaryota</taxon>
        <taxon>Viridiplantae</taxon>
        <taxon>Streptophyta</taxon>
        <taxon>Embryophyta</taxon>
        <taxon>Tracheophyta</taxon>
        <taxon>Spermatophyta</taxon>
        <taxon>Magnoliopsida</taxon>
        <taxon>eudicotyledons</taxon>
        <taxon>Gunneridae</taxon>
        <taxon>Pentapetalae</taxon>
        <taxon>rosids</taxon>
        <taxon>fabids</taxon>
        <taxon>Fabales</taxon>
        <taxon>Fabaceae</taxon>
        <taxon>Papilionoideae</taxon>
        <taxon>50 kb inversion clade</taxon>
        <taxon>NPAAA clade</taxon>
        <taxon>indigoferoid/millettioid clade</taxon>
        <taxon>Phaseoleae</taxon>
        <taxon>Sphenostylis</taxon>
    </lineage>
</organism>
<evidence type="ECO:0000313" key="1">
    <source>
        <dbReference type="EMBL" id="CAJ1930770.1"/>
    </source>
</evidence>
<gene>
    <name evidence="1" type="ORF">AYBTSS11_LOCUS4891</name>
</gene>
<evidence type="ECO:0000313" key="2">
    <source>
        <dbReference type="Proteomes" id="UP001189624"/>
    </source>
</evidence>
<dbReference type="Gramene" id="rna-AYBTSS11_LOCUS4891">
    <property type="protein sequence ID" value="CAJ1930770.1"/>
    <property type="gene ID" value="gene-AYBTSS11_LOCUS4891"/>
</dbReference>
<dbReference type="AlphaFoldDB" id="A0AA86VDF4"/>
<keyword evidence="2" id="KW-1185">Reference proteome</keyword>
<proteinExistence type="predicted"/>
<protein>
    <submittedName>
        <fullName evidence="1">Uncharacterized protein</fullName>
    </submittedName>
</protein>
<reference evidence="1" key="1">
    <citation type="submission" date="2023-10" db="EMBL/GenBank/DDBJ databases">
        <authorList>
            <person name="Domelevo Entfellner J.-B."/>
        </authorList>
    </citation>
    <scope>NUCLEOTIDE SEQUENCE</scope>
</reference>
<dbReference type="Proteomes" id="UP001189624">
    <property type="component" value="Chromosome 2"/>
</dbReference>